<feature type="compositionally biased region" description="Low complexity" evidence="1">
    <location>
        <begin position="1299"/>
        <end position="1323"/>
    </location>
</feature>
<feature type="compositionally biased region" description="Basic and acidic residues" evidence="1">
    <location>
        <begin position="298"/>
        <end position="326"/>
    </location>
</feature>
<feature type="region of interest" description="Disordered" evidence="1">
    <location>
        <begin position="1918"/>
        <end position="1955"/>
    </location>
</feature>
<dbReference type="eggNOG" id="ENOG502S2WF">
    <property type="taxonomic scope" value="Eukaryota"/>
</dbReference>
<feature type="region of interest" description="Disordered" evidence="1">
    <location>
        <begin position="1287"/>
        <end position="1323"/>
    </location>
</feature>
<sequence>MTSRLIAPLLERLQEFVGPRWQYWLTLQEARLWGMSPELEFRDVPLPQGIMTLAALPLAVDYSNIRTVRAKFSWLGILGVGGGGKIEVEAEDAEVRLRYLYPSEWNHVSQQKTFGRKERRKLKTWSEYASSGKRRLPTGGFKETLTARILGGLNVKLKRAHITLADDVSSHFPSALEAVIDELRVSAPPAENNWLTPLELEGTKKHLFETLWIRFLGFHIWFKEWEVSRMPNKRNMFSFMVDSYPTHSTSSARYKHPVTDQQRQTRMLFNNIWDSLNLHLKQAIQQASEQKQTNRPRQARDEGPKRVSRTESDARGRQDDDLRTKNLETNGLRSVSESNGTKHPDPANLTQRLSRMDTWHANGSSESILQIDDEELEEIIQHTLLNQGVHGAAVVRSPRKGGGSRRCVRRHTDVMRACHMTPDPSLDPSRVSRHRPPGVGTSRAKRKCLRCRSRRMERLKFTLPKTPREDLPGLDDVFLECYEEDEDGQPYSLSDSDHSTLHGNVFYDADEVYGYVPSILFDPLELHCAGVPEEDGNRSVATSRWLDPKLSSAMTPDVAARSSPGVADSSPGSTRASPDRHDQTPVAPVSSSSCSSDESSDREEDIIGKLRRYRVFDSTTLQNLTSKNTHAWRVTAAGGIQMHVITKKWNIRALSVYDLRDQPMKGTSITFCAHRAKRGQALPAEKDEDVEVMELSICPAAMETIYCIIRHIELFGAFVKGSSQPLKRTIDAATAERYVAALRKLAKAKGAKEREKYADDVNKVESVYRITELMYLREVAHDPLKTTIQALATNRRVTRTGLPGAGISGVASMGIPGPGPSARTDNSGRYETTSDKFCREINWFVNEGTTTIRLCRIKAILIGEVKPGYLVQEHRLQGFGEHLPHPLRVAYPAPQTNKRPSPPIWKEFDLNKIKHTLSSMIGSSRLIGTDYVHLGVYNESITALMSINIVIHKWTLDQKGTYIYIKNLSAFRTPQTLHVAGNPHTPCHPKWQLPAVLVYPQPLLEWPSDLILSPLATMDRNRNAAKVSCCLRRVASVREATYPTTEDHIKLVSDNQQYNMQLDEAGVPFINYGNNNVRFALPLYYKSFISCFEGETDFLIAIEDRQEISNRWTRVFIPRIFLDLSGTLDMLEIIIPNLRLTRELIRDYDNPASEPVAKYTNIGYNCSSIHKWIDVCLAGGSVSVSPKSARVWRRLRTEAEIYALGSINPRQSVYVDRTQSLLKLRNTSIMDVLVVFNQIFVHILPDGPQLIDAKRISVALHQKRLTSHGEGGGQHYLTSISGLNVDRGTSPGLTGTQGGAFPAQGATTQGATTQAAANQGATETTPKGLIDIRELGLSVLSTEGEGQNPSGRAIHVEFGEVQCNGVAAAVELALTASELSDAVDTAQLRRLERCLRQFTQHRDIEIVRSDLVPSEFKTKRQDLTKRLVKPVDLETLRKFGAAGSSMVVTVMGRLFSVVGDCSEETSVHLGLHYPSFLLVQGLTTVDLRAGVNELSGVLATPQGQVIKPFLSKHVAHLMVYGHRLPPADAVCLSRDGATVHTAAALAAASHPTTAHSVTTHERYNALLSVTPSRMEPLPAIQPRRPCDQPVSEAAVPDSVRACRVGGGDLVSEVAADLEEFFGALASRQQASEIFAETVAGVMTSFERETSQVQFSLTRAENATELAATMQTLFCFLDEGVIALLKAEADGALARLRRMGGEAPLLTVFGDPTQGAEPPTAREPLPCRALVRHNLALPSELLKGRIRTQQEAARRAREAEQARVAALPSRLRLALHLPSLFVGLAPGAAKVAALFQLPTTREVCATPLADCAALYLANVDAFPRAVISPRRHRAPAQLALDLADYLGAPPLARSVLLLERNSLVGLRLGAQEVSVELRKTAGKKLASFHTTQLSLSLHHDLDALQCALGLYGIAARLELETPPEPPPRPPAPAADAGSPGVAGNDEAEAPKGEPKNAATEYTHVLGKRVLVEGWSAPVAEALDACYVAAFERTFRRPVPRPVCEEDGRVLPLNFLALELFALCFWDAELLETKAHTSAGRHRGSSRFVTNESVARMAAPSALRSRDVTLCALLCVPPPPFFLYHTGDDYYRHTCVTPLVQSVNDLRTELVFGDRRQAGEEEGSPPAPREGASQPDPFLSVSIRACAAGQHKHIVNNTELGSVLVAAGVRHLFKLDAVLRRALATVKQCTASLGAGTAAAGAGAAGAGTEEEVEDALHAIDNALLKQHRALIHCAHPRRVP</sequence>
<feature type="region of interest" description="Disordered" evidence="1">
    <location>
        <begin position="418"/>
        <end position="446"/>
    </location>
</feature>
<reference evidence="2" key="1">
    <citation type="submission" date="2013-12" db="EMBL/GenBank/DDBJ databases">
        <authorList>
            <person name="Omoto C.K."/>
            <person name="Sibley D."/>
            <person name="Venepally P."/>
            <person name="Hadjithomas M."/>
            <person name="Karamycheva S."/>
            <person name="Brunk B."/>
            <person name="Roos D."/>
            <person name="Caler E."/>
            <person name="Lorenzi H."/>
        </authorList>
    </citation>
    <scope>NUCLEOTIDE SEQUENCE</scope>
</reference>
<protein>
    <submittedName>
        <fullName evidence="2">Uncharacterized protein</fullName>
    </submittedName>
</protein>
<feature type="region of interest" description="Disordered" evidence="1">
    <location>
        <begin position="808"/>
        <end position="828"/>
    </location>
</feature>
<dbReference type="RefSeq" id="XP_011130574.1">
    <property type="nucleotide sequence ID" value="XM_011132272.1"/>
</dbReference>
<keyword evidence="3" id="KW-1185">Reference proteome</keyword>
<dbReference type="GeneID" id="22912861"/>
<dbReference type="OrthoDB" id="341931at2759"/>
<dbReference type="Proteomes" id="UP000019763">
    <property type="component" value="Unassembled WGS sequence"/>
</dbReference>
<accession>A0A023B6L1</accession>
<dbReference type="VEuPathDB" id="CryptoDB:GNI_078570"/>
<feature type="region of interest" description="Disordered" evidence="1">
    <location>
        <begin position="552"/>
        <end position="603"/>
    </location>
</feature>
<evidence type="ECO:0000313" key="3">
    <source>
        <dbReference type="Proteomes" id="UP000019763"/>
    </source>
</evidence>
<feature type="compositionally biased region" description="Polar residues" evidence="1">
    <location>
        <begin position="327"/>
        <end position="339"/>
    </location>
</feature>
<dbReference type="EMBL" id="AFNH02000588">
    <property type="protein sequence ID" value="EZG66609.1"/>
    <property type="molecule type" value="Genomic_DNA"/>
</dbReference>
<gene>
    <name evidence="2" type="ORF">GNI_078570</name>
</gene>
<feature type="compositionally biased region" description="Pro residues" evidence="1">
    <location>
        <begin position="1921"/>
        <end position="1931"/>
    </location>
</feature>
<feature type="compositionally biased region" description="Polar residues" evidence="1">
    <location>
        <begin position="284"/>
        <end position="296"/>
    </location>
</feature>
<name>A0A023B6L1_GRENI</name>
<evidence type="ECO:0000313" key="2">
    <source>
        <dbReference type="EMBL" id="EZG66609.1"/>
    </source>
</evidence>
<proteinExistence type="predicted"/>
<comment type="caution">
    <text evidence="2">The sequence shown here is derived from an EMBL/GenBank/DDBJ whole genome shotgun (WGS) entry which is preliminary data.</text>
</comment>
<organism evidence="2 3">
    <name type="scientific">Gregarina niphandrodes</name>
    <name type="common">Septate eugregarine</name>
    <dbReference type="NCBI Taxonomy" id="110365"/>
    <lineage>
        <taxon>Eukaryota</taxon>
        <taxon>Sar</taxon>
        <taxon>Alveolata</taxon>
        <taxon>Apicomplexa</taxon>
        <taxon>Conoidasida</taxon>
        <taxon>Gregarinasina</taxon>
        <taxon>Eugregarinorida</taxon>
        <taxon>Gregarinidae</taxon>
        <taxon>Gregarina</taxon>
    </lineage>
</organism>
<evidence type="ECO:0000256" key="1">
    <source>
        <dbReference type="SAM" id="MobiDB-lite"/>
    </source>
</evidence>
<feature type="region of interest" description="Disordered" evidence="1">
    <location>
        <begin position="284"/>
        <end position="349"/>
    </location>
</feature>